<dbReference type="Proteomes" id="UP001179830">
    <property type="component" value="Chromosome"/>
</dbReference>
<gene>
    <name evidence="1" type="ORF">QEN58_03150</name>
</gene>
<evidence type="ECO:0000313" key="2">
    <source>
        <dbReference type="Proteomes" id="UP001179830"/>
    </source>
</evidence>
<evidence type="ECO:0000313" key="1">
    <source>
        <dbReference type="EMBL" id="WGI26069.1"/>
    </source>
</evidence>
<sequence length="245" mass="27586">MHSENPKIKQLFPLVTKSLTRGLTSLANGGGSYEASAIEIYAQEVFSRVFEIDNAFKNMSIAIECLKQKEYPGSSYSFSENHAFHIENFLLRLTGVVDRSYLLAGSTMLMENNKIEKLGGKRKVYKELEIFSPCSVEILKKMEGAIDHLRYPRNKVAHQAGFSSKNLSVLQAIENSDPESISVRKITDIMSYEKIKDVVIGESVEKYESVIPSMSSLVKELIESLSLVYDDLLKMHTTSQGNRMQ</sequence>
<dbReference type="EMBL" id="CP122961">
    <property type="protein sequence ID" value="WGI26069.1"/>
    <property type="molecule type" value="Genomic_DNA"/>
</dbReference>
<proteinExistence type="predicted"/>
<accession>A0ABY8LNR7</accession>
<dbReference type="RefSeq" id="WP_280105710.1">
    <property type="nucleotide sequence ID" value="NZ_CP122961.1"/>
</dbReference>
<organism evidence="1 2">
    <name type="scientific">Halomonas alkaliantarctica</name>
    <dbReference type="NCBI Taxonomy" id="232346"/>
    <lineage>
        <taxon>Bacteria</taxon>
        <taxon>Pseudomonadati</taxon>
        <taxon>Pseudomonadota</taxon>
        <taxon>Gammaproteobacteria</taxon>
        <taxon>Oceanospirillales</taxon>
        <taxon>Halomonadaceae</taxon>
        <taxon>Halomonas</taxon>
    </lineage>
</organism>
<protein>
    <recommendedName>
        <fullName evidence="3">Cthe-2314-like HEPN domain-containing protein</fullName>
    </recommendedName>
</protein>
<evidence type="ECO:0008006" key="3">
    <source>
        <dbReference type="Google" id="ProtNLM"/>
    </source>
</evidence>
<name>A0ABY8LNR7_9GAMM</name>
<keyword evidence="2" id="KW-1185">Reference proteome</keyword>
<reference evidence="1" key="1">
    <citation type="submission" date="2023-04" db="EMBL/GenBank/DDBJ databases">
        <title>Complete genome sequence of Halomonas alkaliantarctica MSP3 isolated from marine sediment, Jeju Island.</title>
        <authorList>
            <person name="Park S.-J."/>
        </authorList>
    </citation>
    <scope>NUCLEOTIDE SEQUENCE</scope>
    <source>
        <strain evidence="1">MSP3</strain>
    </source>
</reference>